<keyword evidence="6" id="KW-1185">Reference proteome</keyword>
<feature type="non-terminal residue" evidence="5">
    <location>
        <position position="1"/>
    </location>
</feature>
<evidence type="ECO:0000313" key="5">
    <source>
        <dbReference type="EMBL" id="MER7188267.1"/>
    </source>
</evidence>
<feature type="domain" description="PKS/mFAS DH" evidence="4">
    <location>
        <begin position="2"/>
        <end position="278"/>
    </location>
</feature>
<dbReference type="EMBL" id="JBEPEK010001131">
    <property type="protein sequence ID" value="MER7188267.1"/>
    <property type="molecule type" value="Genomic_DNA"/>
</dbReference>
<feature type="active site" description="Proton acceptor; for dehydratase activity" evidence="3">
    <location>
        <position position="34"/>
    </location>
</feature>
<dbReference type="SMART" id="SM00826">
    <property type="entry name" value="PKS_DH"/>
    <property type="match status" value="1"/>
</dbReference>
<dbReference type="Pfam" id="PF14765">
    <property type="entry name" value="PS-DH"/>
    <property type="match status" value="1"/>
</dbReference>
<feature type="non-terminal residue" evidence="5">
    <location>
        <position position="512"/>
    </location>
</feature>
<name>A0ABV1XGU7_9ACTN</name>
<protein>
    <submittedName>
        <fullName evidence="5">Polyketide synthase dehydratase domain-containing protein</fullName>
    </submittedName>
</protein>
<dbReference type="InterPro" id="IPR020807">
    <property type="entry name" value="PKS_DH"/>
</dbReference>
<dbReference type="InterPro" id="IPR050091">
    <property type="entry name" value="PKS_NRPS_Biosynth_Enz"/>
</dbReference>
<feature type="region of interest" description="C-terminal hotdog fold" evidence="3">
    <location>
        <begin position="138"/>
        <end position="278"/>
    </location>
</feature>
<dbReference type="InterPro" id="IPR055123">
    <property type="entry name" value="SpnB-like_Rossmann"/>
</dbReference>
<sequence>RHPLLGASLRPAEGDGLLLTGRLSAQTQPWLTDHTVLDRAVVPGTALLELALRAADEAGNDTVDELVIETPLALPATGAVQIQVSVTGPGEGGRRALTIHSRPQDAPDGTDWTRHATGFLTRSAVSPRPLGDWPPPRATRLAPDGLYDRLAASGVRYGPRFQGLRAAWRRGTELFAEVGLDREEQATAGEFGVHPALLDAAFHATGLDPASGPEPGQALLPFAWSRIRLHAAGATTLRVRLTPTADGGLSLDAFDPGGAPVVSVGSLVYRPVSAGQLAAGAGTAAPLYRLGWRPLALPERTDVRGAEPLGAEPQPEGYRAPDAELLPSLEVLGGPDALAAAVRAGREVPDTVWYAVPAGAPGTEPDASLPTRARATLDRVLALVQDWLARPELDGVRLAVLTTGAVSVDGEAPDLTTAGVWGLLRSAQSEHPGRLLLVDTDDPDRDGGPLAAALSAADTAGEPQLALRDGRALVPRLLPATASATRTWRFAPSDGTVLVTGGLGLLGRLVAR</sequence>
<keyword evidence="2" id="KW-0511">Multifunctional enzyme</keyword>
<evidence type="ECO:0000256" key="2">
    <source>
        <dbReference type="ARBA" id="ARBA00023268"/>
    </source>
</evidence>
<dbReference type="PANTHER" id="PTHR43775:SF51">
    <property type="entry name" value="INACTIVE PHENOLPHTHIOCEROL SYNTHESIS POLYKETIDE SYNTHASE TYPE I PKS1-RELATED"/>
    <property type="match status" value="1"/>
</dbReference>
<dbReference type="Gene3D" id="3.40.50.11460">
    <property type="match status" value="1"/>
</dbReference>
<comment type="caution">
    <text evidence="5">The sequence shown here is derived from an EMBL/GenBank/DDBJ whole genome shotgun (WGS) entry which is preliminary data.</text>
</comment>
<evidence type="ECO:0000313" key="6">
    <source>
        <dbReference type="Proteomes" id="UP001474181"/>
    </source>
</evidence>
<feature type="active site" description="Proton donor; for dehydratase activity" evidence="3">
    <location>
        <position position="199"/>
    </location>
</feature>
<evidence type="ECO:0000256" key="3">
    <source>
        <dbReference type="PROSITE-ProRule" id="PRU01363"/>
    </source>
</evidence>
<dbReference type="PANTHER" id="PTHR43775">
    <property type="entry name" value="FATTY ACID SYNTHASE"/>
    <property type="match status" value="1"/>
</dbReference>
<dbReference type="RefSeq" id="WP_350793171.1">
    <property type="nucleotide sequence ID" value="NZ_JBEPEK010001131.1"/>
</dbReference>
<gene>
    <name evidence="5" type="ORF">ABT404_53940</name>
</gene>
<dbReference type="PROSITE" id="PS52019">
    <property type="entry name" value="PKS_MFAS_DH"/>
    <property type="match status" value="1"/>
</dbReference>
<reference evidence="5 6" key="1">
    <citation type="submission" date="2024-06" db="EMBL/GenBank/DDBJ databases">
        <title>The Natural Products Discovery Center: Release of the First 8490 Sequenced Strains for Exploring Actinobacteria Biosynthetic Diversity.</title>
        <authorList>
            <person name="Kalkreuter E."/>
            <person name="Kautsar S.A."/>
            <person name="Yang D."/>
            <person name="Bader C.D."/>
            <person name="Teijaro C.N."/>
            <person name="Fluegel L."/>
            <person name="Davis C.M."/>
            <person name="Simpson J.R."/>
            <person name="Lauterbach L."/>
            <person name="Steele A.D."/>
            <person name="Gui C."/>
            <person name="Meng S."/>
            <person name="Li G."/>
            <person name="Viehrig K."/>
            <person name="Ye F."/>
            <person name="Su P."/>
            <person name="Kiefer A.F."/>
            <person name="Nichols A."/>
            <person name="Cepeda A.J."/>
            <person name="Yan W."/>
            <person name="Fan B."/>
            <person name="Jiang Y."/>
            <person name="Adhikari A."/>
            <person name="Zheng C.-J."/>
            <person name="Schuster L."/>
            <person name="Cowan T.M."/>
            <person name="Smanski M.J."/>
            <person name="Chevrette M.G."/>
            <person name="De Carvalho L.P.S."/>
            <person name="Shen B."/>
        </authorList>
    </citation>
    <scope>NUCLEOTIDE SEQUENCE [LARGE SCALE GENOMIC DNA]</scope>
    <source>
        <strain evidence="5 6">NPDC000234</strain>
    </source>
</reference>
<proteinExistence type="predicted"/>
<keyword evidence="1" id="KW-0808">Transferase</keyword>
<dbReference type="InterPro" id="IPR049552">
    <property type="entry name" value="PKS_DH_N"/>
</dbReference>
<dbReference type="InterPro" id="IPR049900">
    <property type="entry name" value="PKS_mFAS_DH"/>
</dbReference>
<evidence type="ECO:0000259" key="4">
    <source>
        <dbReference type="PROSITE" id="PS52019"/>
    </source>
</evidence>
<dbReference type="InterPro" id="IPR036291">
    <property type="entry name" value="NAD(P)-bd_dom_sf"/>
</dbReference>
<feature type="region of interest" description="N-terminal hotdog fold" evidence="3">
    <location>
        <begin position="2"/>
        <end position="127"/>
    </location>
</feature>
<dbReference type="InterPro" id="IPR042104">
    <property type="entry name" value="PKS_dehydratase_sf"/>
</dbReference>
<accession>A0ABV1XGU7</accession>
<dbReference type="Pfam" id="PF21089">
    <property type="entry name" value="PKS_DH_N"/>
    <property type="match status" value="1"/>
</dbReference>
<evidence type="ECO:0000256" key="1">
    <source>
        <dbReference type="ARBA" id="ARBA00022679"/>
    </source>
</evidence>
<dbReference type="InterPro" id="IPR049551">
    <property type="entry name" value="PKS_DH_C"/>
</dbReference>
<organism evidence="5 6">
    <name type="scientific">Streptomyces hyaluromycini</name>
    <dbReference type="NCBI Taxonomy" id="1377993"/>
    <lineage>
        <taxon>Bacteria</taxon>
        <taxon>Bacillati</taxon>
        <taxon>Actinomycetota</taxon>
        <taxon>Actinomycetes</taxon>
        <taxon>Kitasatosporales</taxon>
        <taxon>Streptomycetaceae</taxon>
        <taxon>Streptomyces</taxon>
    </lineage>
</organism>
<dbReference type="Gene3D" id="3.10.129.110">
    <property type="entry name" value="Polyketide synthase dehydratase"/>
    <property type="match status" value="1"/>
</dbReference>
<dbReference type="SUPFAM" id="SSF51735">
    <property type="entry name" value="NAD(P)-binding Rossmann-fold domains"/>
    <property type="match status" value="1"/>
</dbReference>
<dbReference type="Proteomes" id="UP001474181">
    <property type="component" value="Unassembled WGS sequence"/>
</dbReference>
<dbReference type="Pfam" id="PF22953">
    <property type="entry name" value="SpnB_Rossmann"/>
    <property type="match status" value="1"/>
</dbReference>